<evidence type="ECO:0000256" key="4">
    <source>
        <dbReference type="ARBA" id="ARBA00022723"/>
    </source>
</evidence>
<evidence type="ECO:0000256" key="7">
    <source>
        <dbReference type="SAM" id="MobiDB-lite"/>
    </source>
</evidence>
<evidence type="ECO:0000256" key="8">
    <source>
        <dbReference type="SAM" id="SignalP"/>
    </source>
</evidence>
<evidence type="ECO:0000313" key="11">
    <source>
        <dbReference type="Proteomes" id="UP000242957"/>
    </source>
</evidence>
<dbReference type="AlphaFoldDB" id="A0A1H0MJA2"/>
<dbReference type="GO" id="GO:0046872">
    <property type="term" value="F:metal ion binding"/>
    <property type="evidence" value="ECO:0007669"/>
    <property type="project" value="UniProtKB-KW"/>
</dbReference>
<dbReference type="Proteomes" id="UP000242957">
    <property type="component" value="Unassembled WGS sequence"/>
</dbReference>
<keyword evidence="6" id="KW-0281">Fimbrium</keyword>
<sequence length="1032" mass="109501">MTVLPNHPQSKKRYWSRLLPLLLLIFQHPGWAEDIDLFVGTPPNATSAPNVLIILDNTANWNTPFSNEIDALSSVISALEADQFRVGLMLFTETGKDNKGNDGAYVRAAIRLLDANTKLKYQALVDSLDVGEDKGNAGKAGKAMQEAYLYFSAGTPYAGNQKVKTDYAGNPTGTGASGSRDASADIYALAGNALPSKNATQYANPVVGGCAKNFVIYISNGAAQDSNNDITQATAALRAVGGDTSAIPISPSGSQDNVADEWARFMKKSDLGITVYTVDVNKVTNGQGPGWTALLKSMANVTSGTYFDVTSNGSEIANALNSIFSKIQATNSVFASVSLPVSVNTQGTFLNQVFVGMFRPDQNGLPRWAGNLKQYRLGLAGDVLRLQDAKGDGAINSNTGFIDECARSFWTPEELDTYWAFRPQGACLTVPDSDKSNTPDGNIVEKGAQAYVLRSGTARMVKTCSPDFDNCNGLTEFAISNNAISASLLGAADAAERDQLINWARGQDNRDENTNENTTEMRPSVHGDVVHSRPVAINYGTDTSPQIVVFYGGNDGLLHAVNGNRSEAIGGFAAGREIWSFMPPEFYPNIKRLRDNTVSIAFPGHTTGDPTPQPKPYGIDGTITAIRDGSDSTVFATMRRGGRVLYAFDVSTFNDPELKWKIGCPNLGNDDDCSSEDIEEIGQTWSSAVPARARGHQNGDEPILLMGGGYDNCEDADPNTCGSAGKGDAIYVLDAESGDLLKSFDTLRGVVGDISLLNDSSGMLTYAYAADLGGNLYRISGATANTPIGDTPPGSWSITRIASLGCDTPTVDCSANRKFFFGPDIVVDNGDIILLVGSGDREKPLLSYDDAAGVANRFFMVRDRPNVTTWLADEDGACGGASLICMASLLDINSSATPTAAQLSSAPKGWSLALASTEQVVTAGLTVFGNVTFSTHQPRDPNDTSSCSGLGTAQVYNVNFRNAEGTNTDRFQVIAGGGLPPSPVAGMVKLDNGVTVPFIIGASGDSPLESTTPEPPPGQTQPKARVYWNIEQ</sequence>
<feature type="region of interest" description="Disordered" evidence="7">
    <location>
        <begin position="1004"/>
        <end position="1025"/>
    </location>
</feature>
<comment type="similarity">
    <text evidence="2">Belongs to the PilY1 family.</text>
</comment>
<dbReference type="InterPro" id="IPR008707">
    <property type="entry name" value="B-propeller_PilY1"/>
</dbReference>
<dbReference type="OrthoDB" id="7156875at2"/>
<evidence type="ECO:0000313" key="10">
    <source>
        <dbReference type="EMBL" id="SDO80457.1"/>
    </source>
</evidence>
<evidence type="ECO:0000256" key="5">
    <source>
        <dbReference type="ARBA" id="ARBA00022837"/>
    </source>
</evidence>
<keyword evidence="4" id="KW-0479">Metal-binding</keyword>
<evidence type="ECO:0000256" key="3">
    <source>
        <dbReference type="ARBA" id="ARBA00022558"/>
    </source>
</evidence>
<protein>
    <submittedName>
        <fullName evidence="10">Type IV pilus assembly protein PilY1</fullName>
    </submittedName>
</protein>
<keyword evidence="11" id="KW-1185">Reference proteome</keyword>
<comment type="subcellular location">
    <subcellularLocation>
        <location evidence="1">Fimbrium</location>
    </subcellularLocation>
</comment>
<dbReference type="GO" id="GO:0009289">
    <property type="term" value="C:pilus"/>
    <property type="evidence" value="ECO:0007669"/>
    <property type="project" value="UniProtKB-SubCell"/>
</dbReference>
<name>A0A1H0MJA2_9PSED</name>
<keyword evidence="5" id="KW-0106">Calcium</keyword>
<dbReference type="InterPro" id="IPR011047">
    <property type="entry name" value="Quinoprotein_ADH-like_sf"/>
</dbReference>
<dbReference type="SUPFAM" id="SSF50998">
    <property type="entry name" value="Quinoprotein alcohol dehydrogenase-like"/>
    <property type="match status" value="1"/>
</dbReference>
<dbReference type="EMBL" id="FNIJ01000016">
    <property type="protein sequence ID" value="SDO80457.1"/>
    <property type="molecule type" value="Genomic_DNA"/>
</dbReference>
<dbReference type="InterPro" id="IPR002035">
    <property type="entry name" value="VWF_A"/>
</dbReference>
<proteinExistence type="inferred from homology"/>
<keyword evidence="3" id="KW-1029">Fimbrium biogenesis</keyword>
<dbReference type="RefSeq" id="WP_084313594.1">
    <property type="nucleotide sequence ID" value="NZ_FNIJ01000016.1"/>
</dbReference>
<keyword evidence="8" id="KW-0732">Signal</keyword>
<evidence type="ECO:0000259" key="9">
    <source>
        <dbReference type="PROSITE" id="PS50234"/>
    </source>
</evidence>
<feature type="domain" description="VWFA" evidence="9">
    <location>
        <begin position="50"/>
        <end position="327"/>
    </location>
</feature>
<dbReference type="SUPFAM" id="SSF53300">
    <property type="entry name" value="vWA-like"/>
    <property type="match status" value="1"/>
</dbReference>
<organism evidence="10 11">
    <name type="scientific">Pseudomonas jinjuensis</name>
    <dbReference type="NCBI Taxonomy" id="198616"/>
    <lineage>
        <taxon>Bacteria</taxon>
        <taxon>Pseudomonadati</taxon>
        <taxon>Pseudomonadota</taxon>
        <taxon>Gammaproteobacteria</taxon>
        <taxon>Pseudomonadales</taxon>
        <taxon>Pseudomonadaceae</taxon>
        <taxon>Pseudomonas</taxon>
    </lineage>
</organism>
<accession>A0A1H0MJA2</accession>
<reference evidence="11" key="1">
    <citation type="submission" date="2016-10" db="EMBL/GenBank/DDBJ databases">
        <authorList>
            <person name="Varghese N."/>
            <person name="Submissions S."/>
        </authorList>
    </citation>
    <scope>NUCLEOTIDE SEQUENCE [LARGE SCALE GENOMIC DNA]</scope>
    <source>
        <strain evidence="11">JCM 21621</strain>
    </source>
</reference>
<dbReference type="InterPro" id="IPR036465">
    <property type="entry name" value="vWFA_dom_sf"/>
</dbReference>
<gene>
    <name evidence="10" type="ORF">SAMN05216193_11626</name>
</gene>
<evidence type="ECO:0000256" key="2">
    <source>
        <dbReference type="ARBA" id="ARBA00008387"/>
    </source>
</evidence>
<dbReference type="Gene3D" id="3.40.50.410">
    <property type="entry name" value="von Willebrand factor, type A domain"/>
    <property type="match status" value="1"/>
</dbReference>
<dbReference type="STRING" id="198616.SAMN05216193_11626"/>
<evidence type="ECO:0000256" key="6">
    <source>
        <dbReference type="ARBA" id="ARBA00023263"/>
    </source>
</evidence>
<feature type="chain" id="PRO_5017276623" evidence="8">
    <location>
        <begin position="33"/>
        <end position="1032"/>
    </location>
</feature>
<feature type="signal peptide" evidence="8">
    <location>
        <begin position="1"/>
        <end position="32"/>
    </location>
</feature>
<evidence type="ECO:0000256" key="1">
    <source>
        <dbReference type="ARBA" id="ARBA00004561"/>
    </source>
</evidence>
<dbReference type="Pfam" id="PF05567">
    <property type="entry name" value="T4P_PilY1"/>
    <property type="match status" value="1"/>
</dbReference>
<dbReference type="PROSITE" id="PS50234">
    <property type="entry name" value="VWFA"/>
    <property type="match status" value="1"/>
</dbReference>